<evidence type="ECO:0000313" key="2">
    <source>
        <dbReference type="Proteomes" id="UP000642910"/>
    </source>
</evidence>
<proteinExistence type="predicted"/>
<evidence type="ECO:0000313" key="1">
    <source>
        <dbReference type="EMBL" id="MBF8376345.1"/>
    </source>
</evidence>
<keyword evidence="2" id="KW-1185">Reference proteome</keyword>
<organism evidence="1 2">
    <name type="scientific">Alicyclobacillus mali</name>
    <name type="common">ex Roth et al. 2021</name>
    <dbReference type="NCBI Taxonomy" id="1123961"/>
    <lineage>
        <taxon>Bacteria</taxon>
        <taxon>Bacillati</taxon>
        <taxon>Bacillota</taxon>
        <taxon>Bacilli</taxon>
        <taxon>Bacillales</taxon>
        <taxon>Alicyclobacillaceae</taxon>
        <taxon>Alicyclobacillus</taxon>
    </lineage>
</organism>
<dbReference type="EMBL" id="JADPKZ010000011">
    <property type="protein sequence ID" value="MBF8376345.1"/>
    <property type="molecule type" value="Genomic_DNA"/>
</dbReference>
<reference evidence="1 2" key="1">
    <citation type="submission" date="2020-11" db="EMBL/GenBank/DDBJ databases">
        <title>Genomic insight of Alicyclobacillus mali FL 18 reveals a new arsenic-resistant strain, with potential in environmental biotechnology.</title>
        <authorList>
            <person name="Fiorentino G."/>
            <person name="Gallo G."/>
            <person name="Aulitto M."/>
        </authorList>
    </citation>
    <scope>NUCLEOTIDE SEQUENCE [LARGE SCALE GENOMIC DNA]</scope>
    <source>
        <strain evidence="1 2">FL 18</strain>
    </source>
</reference>
<dbReference type="RefSeq" id="WP_195866743.1">
    <property type="nucleotide sequence ID" value="NZ_JADPKZ010000011.1"/>
</dbReference>
<gene>
    <name evidence="1" type="ORF">IW967_00355</name>
</gene>
<protein>
    <submittedName>
        <fullName evidence="1">Uncharacterized protein</fullName>
    </submittedName>
</protein>
<name>A0ABS0EZ83_9BACL</name>
<accession>A0ABS0EZ83</accession>
<dbReference type="Proteomes" id="UP000642910">
    <property type="component" value="Unassembled WGS sequence"/>
</dbReference>
<sequence length="108" mass="11742">MLEQEMMTQAAKDLGISVSALQADLKSGKTVASVAAARKISEAKLIAELETEMKDYIKTEETTGKISSTMASRMESNLPTMVKNFVEGKRMMPFGHPGTKPNTTKKTS</sequence>
<comment type="caution">
    <text evidence="1">The sequence shown here is derived from an EMBL/GenBank/DDBJ whole genome shotgun (WGS) entry which is preliminary data.</text>
</comment>